<accession>A0A0W8E2S7</accession>
<reference evidence="1" key="1">
    <citation type="journal article" date="2015" name="Proc. Natl. Acad. Sci. U.S.A.">
        <title>Networks of energetic and metabolic interactions define dynamics in microbial communities.</title>
        <authorList>
            <person name="Embree M."/>
            <person name="Liu J.K."/>
            <person name="Al-Bassam M.M."/>
            <person name="Zengler K."/>
        </authorList>
    </citation>
    <scope>NUCLEOTIDE SEQUENCE</scope>
</reference>
<gene>
    <name evidence="1" type="ORF">ASZ90_019686</name>
</gene>
<sequence length="49" mass="5641">MRPAKEKCHPQPICGEYFHEDGRMHTIVKSLQSETSDTNGKKLLIEPIF</sequence>
<protein>
    <submittedName>
        <fullName evidence="1">Uncharacterized protein</fullName>
    </submittedName>
</protein>
<comment type="caution">
    <text evidence="1">The sequence shown here is derived from an EMBL/GenBank/DDBJ whole genome shotgun (WGS) entry which is preliminary data.</text>
</comment>
<name>A0A0W8E2S7_9ZZZZ</name>
<organism evidence="1">
    <name type="scientific">hydrocarbon metagenome</name>
    <dbReference type="NCBI Taxonomy" id="938273"/>
    <lineage>
        <taxon>unclassified sequences</taxon>
        <taxon>metagenomes</taxon>
        <taxon>ecological metagenomes</taxon>
    </lineage>
</organism>
<proteinExistence type="predicted"/>
<evidence type="ECO:0000313" key="1">
    <source>
        <dbReference type="EMBL" id="KUG02910.1"/>
    </source>
</evidence>
<dbReference type="EMBL" id="LNQE01001901">
    <property type="protein sequence ID" value="KUG02910.1"/>
    <property type="molecule type" value="Genomic_DNA"/>
</dbReference>
<dbReference type="AlphaFoldDB" id="A0A0W8E2S7"/>